<evidence type="ECO:0000313" key="3">
    <source>
        <dbReference type="EMBL" id="GBN83153.1"/>
    </source>
</evidence>
<protein>
    <submittedName>
        <fullName evidence="3">Uncharacterized protein</fullName>
    </submittedName>
</protein>
<gene>
    <name evidence="2" type="ORF">AVEN_246197_1</name>
    <name evidence="3" type="ORF">AVEN_84640_1</name>
</gene>
<feature type="region of interest" description="Disordered" evidence="1">
    <location>
        <begin position="69"/>
        <end position="93"/>
    </location>
</feature>
<dbReference type="EMBL" id="BGPR01149897">
    <property type="protein sequence ID" value="GBN83153.1"/>
    <property type="molecule type" value="Genomic_DNA"/>
</dbReference>
<dbReference type="Proteomes" id="UP000499080">
    <property type="component" value="Unassembled WGS sequence"/>
</dbReference>
<evidence type="ECO:0000313" key="2">
    <source>
        <dbReference type="EMBL" id="GBN83127.1"/>
    </source>
</evidence>
<name>A0A4Y2S5I6_ARAVE</name>
<reference evidence="3 4" key="1">
    <citation type="journal article" date="2019" name="Sci. Rep.">
        <title>Orb-weaving spider Araneus ventricosus genome elucidates the spidroin gene catalogue.</title>
        <authorList>
            <person name="Kono N."/>
            <person name="Nakamura H."/>
            <person name="Ohtoshi R."/>
            <person name="Moran D.A.P."/>
            <person name="Shinohara A."/>
            <person name="Yoshida Y."/>
            <person name="Fujiwara M."/>
            <person name="Mori M."/>
            <person name="Tomita M."/>
            <person name="Arakawa K."/>
        </authorList>
    </citation>
    <scope>NUCLEOTIDE SEQUENCE [LARGE SCALE GENOMIC DNA]</scope>
</reference>
<evidence type="ECO:0000256" key="1">
    <source>
        <dbReference type="SAM" id="MobiDB-lite"/>
    </source>
</evidence>
<dbReference type="AlphaFoldDB" id="A0A4Y2S5I6"/>
<proteinExistence type="predicted"/>
<comment type="caution">
    <text evidence="3">The sequence shown here is derived from an EMBL/GenBank/DDBJ whole genome shotgun (WGS) entry which is preliminary data.</text>
</comment>
<accession>A0A4Y2S5I6</accession>
<organism evidence="3 4">
    <name type="scientific">Araneus ventricosus</name>
    <name type="common">Orbweaver spider</name>
    <name type="synonym">Epeira ventricosa</name>
    <dbReference type="NCBI Taxonomy" id="182803"/>
    <lineage>
        <taxon>Eukaryota</taxon>
        <taxon>Metazoa</taxon>
        <taxon>Ecdysozoa</taxon>
        <taxon>Arthropoda</taxon>
        <taxon>Chelicerata</taxon>
        <taxon>Arachnida</taxon>
        <taxon>Araneae</taxon>
        <taxon>Araneomorphae</taxon>
        <taxon>Entelegynae</taxon>
        <taxon>Araneoidea</taxon>
        <taxon>Araneidae</taxon>
        <taxon>Araneus</taxon>
    </lineage>
</organism>
<sequence length="111" mass="12818">MHNTSYQAKLRYQNLSSAFQILAGWMDNHKKPCEGIRENLNDLPPRHHRSLWPRLITPLRETHTTIPVLPAYDPSSEMGPKSHTTLNTPTLRGKITREISRTSFWGQDKVT</sequence>
<keyword evidence="4" id="KW-1185">Reference proteome</keyword>
<dbReference type="EMBL" id="BGPR01149882">
    <property type="protein sequence ID" value="GBN83127.1"/>
    <property type="molecule type" value="Genomic_DNA"/>
</dbReference>
<evidence type="ECO:0000313" key="4">
    <source>
        <dbReference type="Proteomes" id="UP000499080"/>
    </source>
</evidence>